<accession>A0A8J2FRW9</accession>
<sequence length="205" mass="23196">MGRSVVRRSALSWSEHCDQLMCFGFEHLEAAAAGQSRSILLVDRDDQRDRLRPALGYRFRVYQVLPGRSSRGTAPRKGAQSDRMSALPVFAYQTRWRVTPEQAAFLGTYAARYGRAKTISFYPDANWCFTKTRLSDPSCVGVGSPAARRFNAIWVDREGKIGSIRERRPTLRRTSKGGFQERRKGLAGGKRRSRDRSFGMRKKGG</sequence>
<evidence type="ECO:0000313" key="2">
    <source>
        <dbReference type="EMBL" id="CAF0694655.1"/>
    </source>
</evidence>
<feature type="region of interest" description="Disordered" evidence="1">
    <location>
        <begin position="165"/>
        <end position="205"/>
    </location>
</feature>
<evidence type="ECO:0000256" key="1">
    <source>
        <dbReference type="SAM" id="MobiDB-lite"/>
    </source>
</evidence>
<feature type="compositionally biased region" description="Basic residues" evidence="1">
    <location>
        <begin position="189"/>
        <end position="205"/>
    </location>
</feature>
<name>A0A8J2FRW9_9BACT</name>
<dbReference type="AlphaFoldDB" id="A0A8J2FRW9"/>
<dbReference type="Proteomes" id="UP000663859">
    <property type="component" value="Unassembled WGS sequence"/>
</dbReference>
<proteinExistence type="predicted"/>
<organism evidence="2 3">
    <name type="scientific">Candidatus Methylacidithermus pantelleriae</name>
    <dbReference type="NCBI Taxonomy" id="2744239"/>
    <lineage>
        <taxon>Bacteria</taxon>
        <taxon>Pseudomonadati</taxon>
        <taxon>Verrucomicrobiota</taxon>
        <taxon>Methylacidiphilae</taxon>
        <taxon>Methylacidiphilales</taxon>
        <taxon>Methylacidiphilaceae</taxon>
        <taxon>Candidatus Methylacidithermus</taxon>
    </lineage>
</organism>
<comment type="caution">
    <text evidence="2">The sequence shown here is derived from an EMBL/GenBank/DDBJ whole genome shotgun (WGS) entry which is preliminary data.</text>
</comment>
<reference evidence="2" key="1">
    <citation type="submission" date="2021-02" db="EMBL/GenBank/DDBJ databases">
        <authorList>
            <person name="Cremers G."/>
            <person name="Picone N."/>
        </authorList>
    </citation>
    <scope>NUCLEOTIDE SEQUENCE</scope>
    <source>
        <strain evidence="2">PQ17</strain>
    </source>
</reference>
<gene>
    <name evidence="2" type="ORF">MPNT_170024</name>
</gene>
<keyword evidence="3" id="KW-1185">Reference proteome</keyword>
<evidence type="ECO:0000313" key="3">
    <source>
        <dbReference type="Proteomes" id="UP000663859"/>
    </source>
</evidence>
<dbReference type="EMBL" id="CAJNOB010000009">
    <property type="protein sequence ID" value="CAF0694655.1"/>
    <property type="molecule type" value="Genomic_DNA"/>
</dbReference>
<protein>
    <submittedName>
        <fullName evidence="2">Uncharacterized protein</fullName>
    </submittedName>
</protein>